<evidence type="ECO:0000256" key="9">
    <source>
        <dbReference type="ARBA" id="ARBA00048679"/>
    </source>
</evidence>
<feature type="domain" description="Protein kinase" evidence="14">
    <location>
        <begin position="233"/>
        <end position="539"/>
    </location>
</feature>
<dbReference type="SUPFAM" id="SSF55681">
    <property type="entry name" value="Class II aaRS and biotin synthetases"/>
    <property type="match status" value="1"/>
</dbReference>
<dbReference type="EC" id="2.7.11.1" evidence="1"/>
<dbReference type="Gene3D" id="3.30.930.10">
    <property type="entry name" value="Bira Bifunctional Protein, Domain 2"/>
    <property type="match status" value="1"/>
</dbReference>
<dbReference type="Pfam" id="PF00069">
    <property type="entry name" value="Pkinase"/>
    <property type="match status" value="3"/>
</dbReference>
<dbReference type="Gene3D" id="3.30.200.20">
    <property type="entry name" value="Phosphorylase Kinase, domain 1"/>
    <property type="match status" value="1"/>
</dbReference>
<feature type="binding site" evidence="12">
    <location>
        <position position="646"/>
    </location>
    <ligand>
        <name>ATP</name>
        <dbReference type="ChEBI" id="CHEBI:30616"/>
    </ligand>
</feature>
<evidence type="ECO:0000259" key="14">
    <source>
        <dbReference type="PROSITE" id="PS50011"/>
    </source>
</evidence>
<feature type="active site" description="Proton acceptor" evidence="10">
    <location>
        <position position="869"/>
    </location>
</feature>
<feature type="binding site" evidence="11">
    <location>
        <position position="645"/>
    </location>
    <ligand>
        <name>ATP</name>
        <dbReference type="ChEBI" id="CHEBI:30616"/>
    </ligand>
</feature>
<dbReference type="PIRSF" id="PIRSF000660">
    <property type="entry name" value="Ser/Thr_PK_GCN2"/>
    <property type="match status" value="1"/>
</dbReference>
<evidence type="ECO:0000256" key="10">
    <source>
        <dbReference type="PIRSR" id="PIRSR000660-1"/>
    </source>
</evidence>
<feature type="region of interest" description="Disordered" evidence="13">
    <location>
        <begin position="199"/>
        <end position="222"/>
    </location>
</feature>
<dbReference type="GO" id="GO:0004694">
    <property type="term" value="F:eukaryotic translation initiation factor 2alpha kinase activity"/>
    <property type="evidence" value="ECO:0007669"/>
    <property type="project" value="InterPro"/>
</dbReference>
<evidence type="ECO:0000256" key="1">
    <source>
        <dbReference type="ARBA" id="ARBA00012513"/>
    </source>
</evidence>
<name>A0A2X0N4Z3_9BASI</name>
<evidence type="ECO:0000256" key="13">
    <source>
        <dbReference type="SAM" id="MobiDB-lite"/>
    </source>
</evidence>
<dbReference type="InterPro" id="IPR050339">
    <property type="entry name" value="CC_SR_Kinase"/>
</dbReference>
<keyword evidence="4 11" id="KW-0547">Nucleotide-binding</keyword>
<dbReference type="PROSITE" id="PS00108">
    <property type="entry name" value="PROTEIN_KINASE_ST"/>
    <property type="match status" value="1"/>
</dbReference>
<feature type="domain" description="RWD" evidence="15">
    <location>
        <begin position="13"/>
        <end position="141"/>
    </location>
</feature>
<accession>A0A2X0N4Z3</accession>
<reference evidence="17" key="1">
    <citation type="submission" date="2016-10" db="EMBL/GenBank/DDBJ databases">
        <authorList>
            <person name="Jeantristanb JTB J.-T."/>
            <person name="Ricardo R."/>
        </authorList>
    </citation>
    <scope>NUCLEOTIDE SEQUENCE [LARGE SCALE GENOMIC DNA]</scope>
</reference>
<keyword evidence="2" id="KW-0723">Serine/threonine-protein kinase</keyword>
<dbReference type="InterPro" id="IPR000719">
    <property type="entry name" value="Prot_kinase_dom"/>
</dbReference>
<keyword evidence="3" id="KW-0808">Transferase</keyword>
<evidence type="ECO:0000256" key="2">
    <source>
        <dbReference type="ARBA" id="ARBA00022527"/>
    </source>
</evidence>
<dbReference type="SUPFAM" id="SSF56112">
    <property type="entry name" value="Protein kinase-like (PK-like)"/>
    <property type="match status" value="2"/>
</dbReference>
<feature type="region of interest" description="Disordered" evidence="13">
    <location>
        <begin position="149"/>
        <end position="186"/>
    </location>
</feature>
<dbReference type="PANTHER" id="PTHR11042">
    <property type="entry name" value="EUKARYOTIC TRANSLATION INITIATION FACTOR 2-ALPHA KINASE EIF2-ALPHA KINASE -RELATED"/>
    <property type="match status" value="1"/>
</dbReference>
<evidence type="ECO:0000256" key="7">
    <source>
        <dbReference type="ARBA" id="ARBA00037982"/>
    </source>
</evidence>
<keyword evidence="6 11" id="KW-0067">ATP-binding</keyword>
<dbReference type="InterPro" id="IPR016255">
    <property type="entry name" value="Gcn2"/>
</dbReference>
<evidence type="ECO:0000256" key="4">
    <source>
        <dbReference type="ARBA" id="ARBA00022741"/>
    </source>
</evidence>
<comment type="catalytic activity">
    <reaction evidence="9">
        <text>L-seryl-[protein] + ATP = O-phospho-L-seryl-[protein] + ADP + H(+)</text>
        <dbReference type="Rhea" id="RHEA:17989"/>
        <dbReference type="Rhea" id="RHEA-COMP:9863"/>
        <dbReference type="Rhea" id="RHEA-COMP:11604"/>
        <dbReference type="ChEBI" id="CHEBI:15378"/>
        <dbReference type="ChEBI" id="CHEBI:29999"/>
        <dbReference type="ChEBI" id="CHEBI:30616"/>
        <dbReference type="ChEBI" id="CHEBI:83421"/>
        <dbReference type="ChEBI" id="CHEBI:456216"/>
        <dbReference type="EC" id="2.7.11.1"/>
    </reaction>
</comment>
<evidence type="ECO:0000256" key="12">
    <source>
        <dbReference type="PROSITE-ProRule" id="PRU10141"/>
    </source>
</evidence>
<dbReference type="GO" id="GO:0005524">
    <property type="term" value="F:ATP binding"/>
    <property type="evidence" value="ECO:0007669"/>
    <property type="project" value="UniProtKB-UniRule"/>
</dbReference>
<dbReference type="Proteomes" id="UP000249723">
    <property type="component" value="Unassembled WGS sequence"/>
</dbReference>
<dbReference type="SMART" id="SM00220">
    <property type="entry name" value="S_TKc"/>
    <property type="match status" value="1"/>
</dbReference>
<dbReference type="GO" id="GO:0000077">
    <property type="term" value="P:DNA damage checkpoint signaling"/>
    <property type="evidence" value="ECO:0007669"/>
    <property type="project" value="InterPro"/>
</dbReference>
<feature type="compositionally biased region" description="Polar residues" evidence="13">
    <location>
        <begin position="693"/>
        <end position="721"/>
    </location>
</feature>
<dbReference type="InterPro" id="IPR011009">
    <property type="entry name" value="Kinase-like_dom_sf"/>
</dbReference>
<evidence type="ECO:0000256" key="3">
    <source>
        <dbReference type="ARBA" id="ARBA00022679"/>
    </source>
</evidence>
<feature type="compositionally biased region" description="Basic and acidic residues" evidence="13">
    <location>
        <begin position="149"/>
        <end position="181"/>
    </location>
</feature>
<gene>
    <name evidence="16" type="ORF">BZ3500_MVSOF-1268-A1-R1_CHR2-2G04845</name>
</gene>
<dbReference type="InterPro" id="IPR024435">
    <property type="entry name" value="HisRS-related_dom"/>
</dbReference>
<dbReference type="InterPro" id="IPR036621">
    <property type="entry name" value="Anticodon-bd_dom_sf"/>
</dbReference>
<organism evidence="16 17">
    <name type="scientific">Microbotryum saponariae</name>
    <dbReference type="NCBI Taxonomy" id="289078"/>
    <lineage>
        <taxon>Eukaryota</taxon>
        <taxon>Fungi</taxon>
        <taxon>Dikarya</taxon>
        <taxon>Basidiomycota</taxon>
        <taxon>Pucciniomycotina</taxon>
        <taxon>Microbotryomycetes</taxon>
        <taxon>Microbotryales</taxon>
        <taxon>Microbotryaceae</taxon>
        <taxon>Microbotryum</taxon>
    </lineage>
</organism>
<dbReference type="Gene3D" id="1.10.510.10">
    <property type="entry name" value="Transferase(Phosphotransferase) domain 1"/>
    <property type="match status" value="2"/>
</dbReference>
<evidence type="ECO:0000313" key="17">
    <source>
        <dbReference type="Proteomes" id="UP000249723"/>
    </source>
</evidence>
<evidence type="ECO:0000256" key="11">
    <source>
        <dbReference type="PIRSR" id="PIRSR000660-2"/>
    </source>
</evidence>
<dbReference type="PANTHER" id="PTHR11042:SF136">
    <property type="entry name" value="EIF-2-ALPHA KINASE GCN2"/>
    <property type="match status" value="1"/>
</dbReference>
<dbReference type="Pfam" id="PF05773">
    <property type="entry name" value="RWD"/>
    <property type="match status" value="1"/>
</dbReference>
<evidence type="ECO:0000259" key="15">
    <source>
        <dbReference type="PROSITE" id="PS50908"/>
    </source>
</evidence>
<feature type="region of interest" description="Disordered" evidence="13">
    <location>
        <begin position="693"/>
        <end position="749"/>
    </location>
</feature>
<dbReference type="InterPro" id="IPR016135">
    <property type="entry name" value="UBQ-conjugating_enzyme/RWD"/>
</dbReference>
<keyword evidence="17" id="KW-1185">Reference proteome</keyword>
<dbReference type="Gene3D" id="3.10.110.10">
    <property type="entry name" value="Ubiquitin Conjugating Enzyme"/>
    <property type="match status" value="1"/>
</dbReference>
<dbReference type="OrthoDB" id="341578at2759"/>
<dbReference type="InterPro" id="IPR017441">
    <property type="entry name" value="Protein_kinase_ATP_BS"/>
</dbReference>
<sequence>MPVMDEFKELQEGEIEVLRSIYGDDFESSVNAAHEFRVRVRPVEEPLKEIVNVKIHFKLPLKYPKQAPTFTLDEPVGLETNHLNALVRAASFYCTRGMKAHPKNTHCGQRTLLQRESTTTLLGSEMIYELCSIAATFITDRHTDMNKNSLEDQRKQRSQEEEKANREALERAEAQKQREQAAEAARMAQLISGDVKRKEELRAERDRQEKLKEREGLEGESLQVGEGGERKVKMLISTDGHGTKEVVAKLGMPSGTDWIGRMLPVELMMGMEAALSANAYVIDVLGPYYLTPQGKRKLSKVDTDLTRARALRHPNILSLYGSVLARYTPSFFPDNPSSQPLLRTTAGWSLIVLHEQVPTAAQTLEYLLATVGELKLEKAITCLQQLVAAVEYLHLSNVTHRSIRPKAIWVCNERSPVGNSTVSIKLGDVAWFQRIIDLNKAEPWVAAPSQDDLPESWMCPEVVDDPFAYDRSRDMWDVGIVFAHMVFGTDVHRRYASPADLLQSIPRNSPPVLRKVLSDLLLTEAKKRPTAARLSAQLLELSSNGGAHDSGVSLPPMILSTTPTNNVAAWPNKARGPGTPMFSPGVGSKESQMAESSQVGFFWQPRPTGSRYRSEFEELEFLGRGGGGQVVKARNRLDGHLYAVKKIRLPTDKQAEIKILREVTIWSRMNHPNIVRYHTAWTETEDVSQSSYVIDGEGSTQPTVDTSAPSTESVSTANEATGDSDSDNDSGPVDFDSDDSDAAATPGHDLDIDLGLDDLDDVDFLSAGHSKSVSYPSIHFGNEDDVSTDGRISPAVSRHSKHSTRYNSPAIPATPKQTRTLYIQMEYVEKLTLREAIEEGLSEIASWRFMNQILSAMLHFTSLNIIHRDLKPSNIFIDGKEDVRIGDFGLAVNQGGVSDPTDGLLSMDSSMDESDFTSGVGTSLYIAPETLSKTRTERSIKYSNKIDMYSLGVVFFEMFHGPFKTGMERIHVLRGLREPEIRFPSSWDMVRLARHTKIVQTCLQHDPEKRASPKDLLASDLLPPRVGDDSIEETIRLLSHSGTTHAQTLITALFNQTAEDRIRKDFSYDFYDGEGAKVDNDPYAELVRDKLSRIFRQKGAVSMDSPLLMPHSNIYGARDPVRLLDSDGTVACLPFHLNIPFCRMVARDTSLTRLKRWTIAPVYRHTKAGGVRHARAGGFILQKLTQLIEHLPRVSQQPRAVLNAAFDIVTDAVTAATEAEILIVVEEILAAFPLTGQKVHVLNHSKLLDAVVDRVPEKQREAVLEVLQQHGRLQRSWVKTSSELLKIPGVTKSMCDEFGLLNTSGTLAEIRSLVVASPRLKHVVQEGFDELQEILNFSQQLGIKNIKISPLLATNWDFHRDGVLFETHHIRGKMREVVAAGGRFDEVVSRLAAPEVRYSGRVPHVVGVSISVAKLSQAAADANAAASKSLMNRRDESTRSYGPWSVRRCDVYVVSFVANLIEARWDVVKDLWKAGIKADLMYDDDFLSLTPEQLQSACRREGVMWIVIVKPGQAAAAHGRHALDDAERTLKVKSVLLPRSELTSFLSKEMREQQIADESSNEAFDTVGSLAEQAKSLQNIYPILADEDVRQKGRAKQKSMIASRAQKSVEQAAQAAAEAPVFAVDVDGQAYRKMCESAAWVDDDEAYRSVIQHAPNTKRVYIASIRQQIRKHNAASSTPLPSFWLFSLREDRSVLLTCDGV</sequence>
<comment type="catalytic activity">
    <reaction evidence="8">
        <text>L-threonyl-[protein] + ATP = O-phospho-L-threonyl-[protein] + ADP + H(+)</text>
        <dbReference type="Rhea" id="RHEA:46608"/>
        <dbReference type="Rhea" id="RHEA-COMP:11060"/>
        <dbReference type="Rhea" id="RHEA-COMP:11605"/>
        <dbReference type="ChEBI" id="CHEBI:15378"/>
        <dbReference type="ChEBI" id="CHEBI:30013"/>
        <dbReference type="ChEBI" id="CHEBI:30616"/>
        <dbReference type="ChEBI" id="CHEBI:61977"/>
        <dbReference type="ChEBI" id="CHEBI:456216"/>
        <dbReference type="EC" id="2.7.11.1"/>
    </reaction>
</comment>
<comment type="similarity">
    <text evidence="7">Belongs to the protein kinase superfamily. Ser/Thr protein kinase family. GCN2 subfamily.</text>
</comment>
<dbReference type="EMBL" id="FMWP01000010">
    <property type="protein sequence ID" value="SCZ87379.1"/>
    <property type="molecule type" value="Genomic_DNA"/>
</dbReference>
<dbReference type="PROSITE" id="PS50011">
    <property type="entry name" value="PROTEIN_KINASE_DOM"/>
    <property type="match status" value="2"/>
</dbReference>
<protein>
    <recommendedName>
        <fullName evidence="1">non-specific serine/threonine protein kinase</fullName>
        <ecNumber evidence="1">2.7.11.1</ecNumber>
    </recommendedName>
</protein>
<proteinExistence type="inferred from homology"/>
<dbReference type="Pfam" id="PF12745">
    <property type="entry name" value="HGTP_anticodon2"/>
    <property type="match status" value="1"/>
</dbReference>
<evidence type="ECO:0000313" key="16">
    <source>
        <dbReference type="EMBL" id="SCZ87379.1"/>
    </source>
</evidence>
<dbReference type="GO" id="GO:0005737">
    <property type="term" value="C:cytoplasm"/>
    <property type="evidence" value="ECO:0007669"/>
    <property type="project" value="TreeGrafter"/>
</dbReference>
<dbReference type="InterPro" id="IPR006575">
    <property type="entry name" value="RWD_dom"/>
</dbReference>
<feature type="region of interest" description="Disordered" evidence="13">
    <location>
        <begin position="776"/>
        <end position="813"/>
    </location>
</feature>
<dbReference type="STRING" id="289078.A0A2X0N4Z3"/>
<dbReference type="CDD" id="cd23823">
    <property type="entry name" value="RWD_GCN2"/>
    <property type="match status" value="1"/>
</dbReference>
<evidence type="ECO:0000256" key="5">
    <source>
        <dbReference type="ARBA" id="ARBA00022777"/>
    </source>
</evidence>
<dbReference type="InterPro" id="IPR008271">
    <property type="entry name" value="Ser/Thr_kinase_AS"/>
</dbReference>
<evidence type="ECO:0000256" key="8">
    <source>
        <dbReference type="ARBA" id="ARBA00047899"/>
    </source>
</evidence>
<feature type="compositionally biased region" description="Basic and acidic residues" evidence="13">
    <location>
        <begin position="199"/>
        <end position="217"/>
    </location>
</feature>
<dbReference type="PROSITE" id="PS50908">
    <property type="entry name" value="RWD"/>
    <property type="match status" value="1"/>
</dbReference>
<feature type="domain" description="Protein kinase" evidence="14">
    <location>
        <begin position="616"/>
        <end position="1022"/>
    </location>
</feature>
<evidence type="ECO:0000256" key="6">
    <source>
        <dbReference type="ARBA" id="ARBA00022840"/>
    </source>
</evidence>
<dbReference type="Gene3D" id="3.40.50.800">
    <property type="entry name" value="Anticodon-binding domain"/>
    <property type="match status" value="1"/>
</dbReference>
<dbReference type="PROSITE" id="PS00107">
    <property type="entry name" value="PROTEIN_KINASE_ATP"/>
    <property type="match status" value="1"/>
</dbReference>
<feature type="binding site" evidence="11">
    <location>
        <begin position="622"/>
        <end position="630"/>
    </location>
    <ligand>
        <name>ATP</name>
        <dbReference type="ChEBI" id="CHEBI:30616"/>
    </ligand>
</feature>
<dbReference type="CDD" id="cd14046">
    <property type="entry name" value="STKc_EIF2AK4_GCN2_rpt2"/>
    <property type="match status" value="1"/>
</dbReference>
<dbReference type="SMART" id="SM00591">
    <property type="entry name" value="RWD"/>
    <property type="match status" value="1"/>
</dbReference>
<dbReference type="InterPro" id="IPR045864">
    <property type="entry name" value="aa-tRNA-synth_II/BPL/LPL"/>
</dbReference>
<dbReference type="GO" id="GO:0005634">
    <property type="term" value="C:nucleus"/>
    <property type="evidence" value="ECO:0007669"/>
    <property type="project" value="TreeGrafter"/>
</dbReference>
<dbReference type="SUPFAM" id="SSF54495">
    <property type="entry name" value="UBC-like"/>
    <property type="match status" value="1"/>
</dbReference>
<keyword evidence="5" id="KW-0418">Kinase</keyword>